<gene>
    <name evidence="5" type="ORF">QUF54_10670</name>
</gene>
<organism evidence="5 6">
    <name type="scientific">Candidatus Marithioploca araucensis</name>
    <dbReference type="NCBI Taxonomy" id="70273"/>
    <lineage>
        <taxon>Bacteria</taxon>
        <taxon>Pseudomonadati</taxon>
        <taxon>Pseudomonadota</taxon>
        <taxon>Gammaproteobacteria</taxon>
        <taxon>Thiotrichales</taxon>
        <taxon>Thiotrichaceae</taxon>
        <taxon>Candidatus Marithioploca</taxon>
    </lineage>
</organism>
<dbReference type="PANTHER" id="PTHR43775:SF37">
    <property type="entry name" value="SI:DKEY-61P9.11"/>
    <property type="match status" value="1"/>
</dbReference>
<dbReference type="CDD" id="cd08953">
    <property type="entry name" value="KR_2_SDR_x"/>
    <property type="match status" value="1"/>
</dbReference>
<dbReference type="Gene3D" id="3.40.50.720">
    <property type="entry name" value="NAD(P)-binding Rossmann-like Domain"/>
    <property type="match status" value="1"/>
</dbReference>
<proteinExistence type="inferred from homology"/>
<evidence type="ECO:0000256" key="3">
    <source>
        <dbReference type="ARBA" id="ARBA00022553"/>
    </source>
</evidence>
<dbReference type="EC" id="1.1.1.-" evidence="5"/>
<keyword evidence="6" id="KW-1185">Reference proteome</keyword>
<evidence type="ECO:0000256" key="2">
    <source>
        <dbReference type="ARBA" id="ARBA00022450"/>
    </source>
</evidence>
<comment type="caution">
    <text evidence="5">The sequence shown here is derived from an EMBL/GenBank/DDBJ whole genome shotgun (WGS) entry which is preliminary data.</text>
</comment>
<dbReference type="InterPro" id="IPR042104">
    <property type="entry name" value="PKS_dehydratase_sf"/>
</dbReference>
<feature type="domain" description="Ketoreductase" evidence="4">
    <location>
        <begin position="41"/>
        <end position="224"/>
    </location>
</feature>
<dbReference type="InterPro" id="IPR050091">
    <property type="entry name" value="PKS_NRPS_Biosynth_Enz"/>
</dbReference>
<dbReference type="InterPro" id="IPR013968">
    <property type="entry name" value="PKS_KR"/>
</dbReference>
<dbReference type="InterPro" id="IPR049552">
    <property type="entry name" value="PKS_DH_N"/>
</dbReference>
<dbReference type="Gene3D" id="3.10.129.110">
    <property type="entry name" value="Polyketide synthase dehydratase"/>
    <property type="match status" value="1"/>
</dbReference>
<dbReference type="Pfam" id="PF21089">
    <property type="entry name" value="PKS_DH_N"/>
    <property type="match status" value="1"/>
</dbReference>
<name>A0ABT7VW57_9GAMM</name>
<feature type="non-terminal residue" evidence="5">
    <location>
        <position position="379"/>
    </location>
</feature>
<sequence length="379" mass="41755">TKGIRHERVLKPVFRDCRGEPACSPWRYDMALPQQVLTPDDILLVTGGGKGITAECAAALAQDYGMRLVLLGRATPEKDLELFNNLARFQKMGINFKYFQTDVTDAEAVKATVAETVREWGAITALLHGAGANQPTLLRNLDETTFQRTVAPKVGGLRHLLAAIDPKHLRLLVSFGSIIATTGMPGEADYAVANEWLAAMTADFQKAHPNCRCLTLEWSVWSEIGMGRRLGSDDILAQQGITPISPDVGVAVLRQVLENNWASTVVVTGRMPDVPTLHLERPDMPFFRFLENPRVYYPGIELVIETELSLVSDPHLNDHIYEGQRLFAAVMGLEAMAQVASTVLGVKKVPVFENVEFSRPVVVDETRSETLQIAALVQN</sequence>
<dbReference type="InterPro" id="IPR057326">
    <property type="entry name" value="KR_dom"/>
</dbReference>
<evidence type="ECO:0000259" key="4">
    <source>
        <dbReference type="SMART" id="SM00822"/>
    </source>
</evidence>
<keyword evidence="5" id="KW-0560">Oxidoreductase</keyword>
<evidence type="ECO:0000313" key="6">
    <source>
        <dbReference type="Proteomes" id="UP001171945"/>
    </source>
</evidence>
<dbReference type="SMART" id="SM00822">
    <property type="entry name" value="PKS_KR"/>
    <property type="match status" value="1"/>
</dbReference>
<keyword evidence="2" id="KW-0596">Phosphopantetheine</keyword>
<feature type="non-terminal residue" evidence="5">
    <location>
        <position position="1"/>
    </location>
</feature>
<dbReference type="InterPro" id="IPR036291">
    <property type="entry name" value="NAD(P)-bd_dom_sf"/>
</dbReference>
<dbReference type="Pfam" id="PF08659">
    <property type="entry name" value="KR"/>
    <property type="match status" value="1"/>
</dbReference>
<evidence type="ECO:0000313" key="5">
    <source>
        <dbReference type="EMBL" id="MDM8563804.1"/>
    </source>
</evidence>
<dbReference type="PANTHER" id="PTHR43775">
    <property type="entry name" value="FATTY ACID SYNTHASE"/>
    <property type="match status" value="1"/>
</dbReference>
<dbReference type="EMBL" id="JAUCGM010000887">
    <property type="protein sequence ID" value="MDM8563804.1"/>
    <property type="molecule type" value="Genomic_DNA"/>
</dbReference>
<dbReference type="GO" id="GO:0016491">
    <property type="term" value="F:oxidoreductase activity"/>
    <property type="evidence" value="ECO:0007669"/>
    <property type="project" value="UniProtKB-KW"/>
</dbReference>
<keyword evidence="3" id="KW-0597">Phosphoprotein</keyword>
<evidence type="ECO:0000256" key="1">
    <source>
        <dbReference type="ARBA" id="ARBA00006484"/>
    </source>
</evidence>
<dbReference type="Proteomes" id="UP001171945">
    <property type="component" value="Unassembled WGS sequence"/>
</dbReference>
<protein>
    <submittedName>
        <fullName evidence="5">SDR family oxidoreductase</fullName>
        <ecNumber evidence="5">1.1.1.-</ecNumber>
    </submittedName>
</protein>
<accession>A0ABT7VW57</accession>
<dbReference type="SUPFAM" id="SSF51735">
    <property type="entry name" value="NAD(P)-binding Rossmann-fold domains"/>
    <property type="match status" value="1"/>
</dbReference>
<reference evidence="5" key="1">
    <citation type="submission" date="2023-06" db="EMBL/GenBank/DDBJ databases">
        <title>Uncultivated large filamentous bacteria from sulfidic sediments reveal new species and different genomic features in energy metabolism and defense.</title>
        <authorList>
            <person name="Fonseca A."/>
        </authorList>
    </citation>
    <scope>NUCLEOTIDE SEQUENCE</scope>
    <source>
        <strain evidence="5">HSG4</strain>
    </source>
</reference>
<comment type="similarity">
    <text evidence="1">Belongs to the short-chain dehydrogenases/reductases (SDR) family.</text>
</comment>